<dbReference type="InterPro" id="IPR054611">
    <property type="entry name" value="NCAB"/>
</dbReference>
<dbReference type="AlphaFoldDB" id="A0AAU8JJF4"/>
<dbReference type="EMBL" id="CP159837">
    <property type="protein sequence ID" value="XCM38938.1"/>
    <property type="molecule type" value="Genomic_DNA"/>
</dbReference>
<proteinExistence type="predicted"/>
<reference evidence="2" key="1">
    <citation type="submission" date="2024-07" db="EMBL/GenBank/DDBJ databases">
        <authorList>
            <person name="Kim Y.J."/>
            <person name="Jeong J.Y."/>
        </authorList>
    </citation>
    <scope>NUCLEOTIDE SEQUENCE</scope>
    <source>
        <strain evidence="2">GIHE-MW2</strain>
    </source>
</reference>
<evidence type="ECO:0000313" key="2">
    <source>
        <dbReference type="EMBL" id="XCM38938.1"/>
    </source>
</evidence>
<sequence>MVTLPRCDFYIYRLYIAKTLTCESLQHLPIYCLNAHPLADETAPSEIAKTLCRLIWKQALPNQPYPKPSTPADLCGELDELKFTLSPPKLAILLTNCEHPTPELIAFCRKLTDTVAVAFLTDAPLEAPLKGFPPNQSNLLSAIETWLEEI</sequence>
<dbReference type="RefSeq" id="WP_054465658.1">
    <property type="nucleotide sequence ID" value="NZ_CP159837.1"/>
</dbReference>
<protein>
    <recommendedName>
        <fullName evidence="1">NACHT C-terminal Alpha/Beta domain-containing protein</fullName>
    </recommendedName>
</protein>
<organism evidence="2">
    <name type="scientific">Planktothricoides raciborskii GIHE-MW2</name>
    <dbReference type="NCBI Taxonomy" id="2792601"/>
    <lineage>
        <taxon>Bacteria</taxon>
        <taxon>Bacillati</taxon>
        <taxon>Cyanobacteriota</taxon>
        <taxon>Cyanophyceae</taxon>
        <taxon>Oscillatoriophycideae</taxon>
        <taxon>Oscillatoriales</taxon>
        <taxon>Oscillatoriaceae</taxon>
        <taxon>Planktothricoides</taxon>
    </lineage>
</organism>
<gene>
    <name evidence="2" type="ORF">ABWT76_001817</name>
</gene>
<accession>A0AAU8JJF4</accession>
<evidence type="ECO:0000259" key="1">
    <source>
        <dbReference type="Pfam" id="PF22724"/>
    </source>
</evidence>
<name>A0AAU8JJF4_9CYAN</name>
<feature type="domain" description="NACHT C-terminal Alpha/Beta" evidence="1">
    <location>
        <begin position="19"/>
        <end position="150"/>
    </location>
</feature>
<dbReference type="Pfam" id="PF22724">
    <property type="entry name" value="NCAB1"/>
    <property type="match status" value="1"/>
</dbReference>